<reference evidence="2 3" key="1">
    <citation type="submission" date="2018-10" db="EMBL/GenBank/DDBJ databases">
        <title>Genomic Encyclopedia of Archaeal and Bacterial Type Strains, Phase II (KMG-II): from individual species to whole genera.</title>
        <authorList>
            <person name="Goeker M."/>
        </authorList>
    </citation>
    <scope>NUCLEOTIDE SEQUENCE [LARGE SCALE GENOMIC DNA]</scope>
    <source>
        <strain evidence="2 3">DSM 19839</strain>
    </source>
</reference>
<organism evidence="2 3">
    <name type="scientific">Gillisia mitskevichiae</name>
    <dbReference type="NCBI Taxonomy" id="270921"/>
    <lineage>
        <taxon>Bacteria</taxon>
        <taxon>Pseudomonadati</taxon>
        <taxon>Bacteroidota</taxon>
        <taxon>Flavobacteriia</taxon>
        <taxon>Flavobacteriales</taxon>
        <taxon>Flavobacteriaceae</taxon>
        <taxon>Gillisia</taxon>
    </lineage>
</organism>
<sequence length="611" mass="73073">MSSTTAFIELFEKNFVIPHYQRGYRWSEQEVKELLNDIWYFTKTSNNGEFYCLQPIVVQKINKNTYNVLDGQQRLTTLYLILIFLEERRFEDGYNKKLFTLKYETRPESERFLNNRKFIHGIDETNIDFYHISKSYNYIKEWFKGQAGAKNKLIPVLLDETDIGNKNIRFIWYEVASKTYPIDVFIRLNVGKIPLTDAELIKALLLQSDRYPIEYLQFHKMKLFEIASEWDTIEYTLQEEEFWYFLNNNENTKATHIEFIFDAIANKVLKEKKYFDSKNFKHATFLILSEYLEDLITNDGISRIDAVKKIWEMVIEYFEYYKEWFENRKLYHYIGYLIELKGTSIIDILIARSKKLPKDKFELYLENEIGSLVRVSKHRKDKNGQDIEIELKDLCYENEDQRSNDKPLITSILLLHNVVMTLHSEKEKAKFPFHLYKKTTGNEKWSLEHIHAQNSNAISNKIHQNTWLTDHIKSIDNLNDPQFKGILQKMKKALENEELENEEFDSLYNEVYKLMNEVSGATEKNTHLIENLCLIDKNTNSQLNNSVFDVKREKIKKRELQGYYIPICSRNVFLKVYTDYPQNNAYWTKEDRKGYLKSIKTTYDSFIKEKE</sequence>
<dbReference type="CDD" id="cd16387">
    <property type="entry name" value="ParB_N_Srx"/>
    <property type="match status" value="1"/>
</dbReference>
<dbReference type="RefSeq" id="WP_121344625.1">
    <property type="nucleotide sequence ID" value="NZ_RBLG01000001.1"/>
</dbReference>
<dbReference type="AlphaFoldDB" id="A0A495PZC3"/>
<evidence type="ECO:0000259" key="1">
    <source>
        <dbReference type="Pfam" id="PF03235"/>
    </source>
</evidence>
<protein>
    <submittedName>
        <fullName evidence="2">Uncharacterized protein DUF262</fullName>
    </submittedName>
</protein>
<gene>
    <name evidence="2" type="ORF">BC962_0849</name>
</gene>
<proteinExistence type="predicted"/>
<keyword evidence="3" id="KW-1185">Reference proteome</keyword>
<dbReference type="PANTHER" id="PTHR35149:SF2">
    <property type="entry name" value="DUF262 DOMAIN-CONTAINING PROTEIN"/>
    <property type="match status" value="1"/>
</dbReference>
<dbReference type="Pfam" id="PF03235">
    <property type="entry name" value="GmrSD_N"/>
    <property type="match status" value="1"/>
</dbReference>
<comment type="caution">
    <text evidence="2">The sequence shown here is derived from an EMBL/GenBank/DDBJ whole genome shotgun (WGS) entry which is preliminary data.</text>
</comment>
<evidence type="ECO:0000313" key="2">
    <source>
        <dbReference type="EMBL" id="RKS55876.1"/>
    </source>
</evidence>
<dbReference type="Proteomes" id="UP000276282">
    <property type="component" value="Unassembled WGS sequence"/>
</dbReference>
<evidence type="ECO:0000313" key="3">
    <source>
        <dbReference type="Proteomes" id="UP000276282"/>
    </source>
</evidence>
<name>A0A495PZC3_9FLAO</name>
<dbReference type="OrthoDB" id="9798761at2"/>
<accession>A0A495PZC3</accession>
<dbReference type="InterPro" id="IPR004919">
    <property type="entry name" value="GmrSD_N"/>
</dbReference>
<dbReference type="EMBL" id="RBLG01000001">
    <property type="protein sequence ID" value="RKS55876.1"/>
    <property type="molecule type" value="Genomic_DNA"/>
</dbReference>
<dbReference type="PANTHER" id="PTHR35149">
    <property type="entry name" value="SLL5132 PROTEIN"/>
    <property type="match status" value="1"/>
</dbReference>
<feature type="domain" description="GmrSD restriction endonucleases N-terminal" evidence="1">
    <location>
        <begin position="10"/>
        <end position="206"/>
    </location>
</feature>